<dbReference type="InterPro" id="IPR039647">
    <property type="entry name" value="EF_hand_pair_protein_CML-like"/>
</dbReference>
<dbReference type="Proteomes" id="UP001165190">
    <property type="component" value="Unassembled WGS sequence"/>
</dbReference>
<comment type="caution">
    <text evidence="5">The sequence shown here is derived from an EMBL/GenBank/DDBJ whole genome shotgun (WGS) entry which is preliminary data.</text>
</comment>
<dbReference type="OrthoDB" id="26525at2759"/>
<dbReference type="AlphaFoldDB" id="A0A9W7MDN5"/>
<gene>
    <name evidence="5" type="ORF">HRI_003670000</name>
</gene>
<dbReference type="InterPro" id="IPR011992">
    <property type="entry name" value="EF-hand-dom_pair"/>
</dbReference>
<name>A0A9W7MDN5_HIBTR</name>
<dbReference type="InterPro" id="IPR002048">
    <property type="entry name" value="EF_hand_dom"/>
</dbReference>
<feature type="domain" description="EF-hand" evidence="4">
    <location>
        <begin position="131"/>
        <end position="166"/>
    </location>
</feature>
<evidence type="ECO:0000256" key="3">
    <source>
        <dbReference type="SAM" id="Phobius"/>
    </source>
</evidence>
<evidence type="ECO:0000259" key="4">
    <source>
        <dbReference type="PROSITE" id="PS50222"/>
    </source>
</evidence>
<proteinExistence type="predicted"/>
<keyword evidence="3" id="KW-0812">Transmembrane</keyword>
<keyword evidence="3" id="KW-0472">Membrane</keyword>
<dbReference type="Gene3D" id="1.10.238.10">
    <property type="entry name" value="EF-hand"/>
    <property type="match status" value="1"/>
</dbReference>
<dbReference type="SMART" id="SM00054">
    <property type="entry name" value="EFh"/>
    <property type="match status" value="2"/>
</dbReference>
<dbReference type="CDD" id="cd00051">
    <property type="entry name" value="EFh"/>
    <property type="match status" value="1"/>
</dbReference>
<dbReference type="EMBL" id="BSYR01000035">
    <property type="protein sequence ID" value="GMJ00008.1"/>
    <property type="molecule type" value="Genomic_DNA"/>
</dbReference>
<evidence type="ECO:0000313" key="5">
    <source>
        <dbReference type="EMBL" id="GMJ00008.1"/>
    </source>
</evidence>
<dbReference type="FunFam" id="1.10.238.10:FF:000003">
    <property type="entry name" value="Calmodulin A"/>
    <property type="match status" value="1"/>
</dbReference>
<reference evidence="5" key="1">
    <citation type="submission" date="2023-05" db="EMBL/GenBank/DDBJ databases">
        <title>Genome and transcriptome analyses reveal genes involved in the formation of fine ridges on petal epidermal cells in Hibiscus trionum.</title>
        <authorList>
            <person name="Koshimizu S."/>
            <person name="Masuda S."/>
            <person name="Ishii T."/>
            <person name="Shirasu K."/>
            <person name="Hoshino A."/>
            <person name="Arita M."/>
        </authorList>
    </citation>
    <scope>NUCLEOTIDE SEQUENCE</scope>
    <source>
        <strain evidence="5">Hamamatsu line</strain>
    </source>
</reference>
<dbReference type="Pfam" id="PF13499">
    <property type="entry name" value="EF-hand_7"/>
    <property type="match status" value="1"/>
</dbReference>
<evidence type="ECO:0000313" key="6">
    <source>
        <dbReference type="Proteomes" id="UP001165190"/>
    </source>
</evidence>
<feature type="domain" description="EF-hand" evidence="4">
    <location>
        <begin position="93"/>
        <end position="128"/>
    </location>
</feature>
<protein>
    <recommendedName>
        <fullName evidence="4">EF-hand domain-containing protein</fullName>
    </recommendedName>
</protein>
<dbReference type="SUPFAM" id="SSF47473">
    <property type="entry name" value="EF-hand"/>
    <property type="match status" value="1"/>
</dbReference>
<evidence type="ECO:0000256" key="2">
    <source>
        <dbReference type="ARBA" id="ARBA00022737"/>
    </source>
</evidence>
<accession>A0A9W7MDN5</accession>
<organism evidence="5 6">
    <name type="scientific">Hibiscus trionum</name>
    <name type="common">Flower of an hour</name>
    <dbReference type="NCBI Taxonomy" id="183268"/>
    <lineage>
        <taxon>Eukaryota</taxon>
        <taxon>Viridiplantae</taxon>
        <taxon>Streptophyta</taxon>
        <taxon>Embryophyta</taxon>
        <taxon>Tracheophyta</taxon>
        <taxon>Spermatophyta</taxon>
        <taxon>Magnoliopsida</taxon>
        <taxon>eudicotyledons</taxon>
        <taxon>Gunneridae</taxon>
        <taxon>Pentapetalae</taxon>
        <taxon>rosids</taxon>
        <taxon>malvids</taxon>
        <taxon>Malvales</taxon>
        <taxon>Malvaceae</taxon>
        <taxon>Malvoideae</taxon>
        <taxon>Hibiscus</taxon>
    </lineage>
</organism>
<keyword evidence="2" id="KW-0677">Repeat</keyword>
<keyword evidence="6" id="KW-1185">Reference proteome</keyword>
<sequence>MQKSSNELVPLRGIMVSLVFLISAIIPNDFSSSFRFILSILKSFPGIISCTPVSSSAAAEDQRETDGHRNLPVWGLKTVGAAGIGGLFEEEEPSLMEAKDAFDVFDEKKDGFIDAEELRNALVSLGFVKEAEEDECEKMIKGFDENFDGRIDFNEFVKVLETSFCS</sequence>
<feature type="transmembrane region" description="Helical" evidence="3">
    <location>
        <begin position="9"/>
        <end position="26"/>
    </location>
</feature>
<dbReference type="PROSITE" id="PS50222">
    <property type="entry name" value="EF_HAND_2"/>
    <property type="match status" value="2"/>
</dbReference>
<evidence type="ECO:0000256" key="1">
    <source>
        <dbReference type="ARBA" id="ARBA00022723"/>
    </source>
</evidence>
<dbReference type="PANTHER" id="PTHR10891">
    <property type="entry name" value="EF-HAND CALCIUM-BINDING DOMAIN CONTAINING PROTEIN"/>
    <property type="match status" value="1"/>
</dbReference>
<dbReference type="GO" id="GO:0005509">
    <property type="term" value="F:calcium ion binding"/>
    <property type="evidence" value="ECO:0007669"/>
    <property type="project" value="InterPro"/>
</dbReference>
<keyword evidence="1" id="KW-0479">Metal-binding</keyword>
<keyword evidence="3" id="KW-1133">Transmembrane helix</keyword>